<sequence length="145" mass="15901">MFPPTPWSLSVDELDRDLLVSSPSPSLRFVPTSKGATTFLCPSAYYMCSVFDRLSFLVPLLVLPRASPEEPPHWILVVLPRRIRSQSASTGGRTSFVQVLFVGNVGSSGVAKSKSQWVLVDPVTDLPSLHRVPPLANVDGHRSFK</sequence>
<evidence type="ECO:0000313" key="1">
    <source>
        <dbReference type="EMBL" id="KAJ3487759.1"/>
    </source>
</evidence>
<dbReference type="AlphaFoldDB" id="A0AAD5V777"/>
<dbReference type="Proteomes" id="UP001212997">
    <property type="component" value="Unassembled WGS sequence"/>
</dbReference>
<accession>A0AAD5V777</accession>
<reference evidence="1" key="1">
    <citation type="submission" date="2022-07" db="EMBL/GenBank/DDBJ databases">
        <title>Genome Sequence of Physisporinus lineatus.</title>
        <authorList>
            <person name="Buettner E."/>
        </authorList>
    </citation>
    <scope>NUCLEOTIDE SEQUENCE</scope>
    <source>
        <strain evidence="1">VT162</strain>
    </source>
</reference>
<protein>
    <submittedName>
        <fullName evidence="1">Uncharacterized protein</fullName>
    </submittedName>
</protein>
<gene>
    <name evidence="1" type="ORF">NLI96_g3304</name>
</gene>
<evidence type="ECO:0000313" key="2">
    <source>
        <dbReference type="Proteomes" id="UP001212997"/>
    </source>
</evidence>
<dbReference type="EMBL" id="JANAWD010000083">
    <property type="protein sequence ID" value="KAJ3487759.1"/>
    <property type="molecule type" value="Genomic_DNA"/>
</dbReference>
<keyword evidence="2" id="KW-1185">Reference proteome</keyword>
<organism evidence="1 2">
    <name type="scientific">Meripilus lineatus</name>
    <dbReference type="NCBI Taxonomy" id="2056292"/>
    <lineage>
        <taxon>Eukaryota</taxon>
        <taxon>Fungi</taxon>
        <taxon>Dikarya</taxon>
        <taxon>Basidiomycota</taxon>
        <taxon>Agaricomycotina</taxon>
        <taxon>Agaricomycetes</taxon>
        <taxon>Polyporales</taxon>
        <taxon>Meripilaceae</taxon>
        <taxon>Meripilus</taxon>
    </lineage>
</organism>
<name>A0AAD5V777_9APHY</name>
<comment type="caution">
    <text evidence="1">The sequence shown here is derived from an EMBL/GenBank/DDBJ whole genome shotgun (WGS) entry which is preliminary data.</text>
</comment>
<proteinExistence type="predicted"/>